<organism evidence="1 2">
    <name type="scientific">Gigaspora margarita</name>
    <dbReference type="NCBI Taxonomy" id="4874"/>
    <lineage>
        <taxon>Eukaryota</taxon>
        <taxon>Fungi</taxon>
        <taxon>Fungi incertae sedis</taxon>
        <taxon>Mucoromycota</taxon>
        <taxon>Glomeromycotina</taxon>
        <taxon>Glomeromycetes</taxon>
        <taxon>Diversisporales</taxon>
        <taxon>Gigasporaceae</taxon>
        <taxon>Gigaspora</taxon>
    </lineage>
</organism>
<proteinExistence type="predicted"/>
<dbReference type="Proteomes" id="UP000789901">
    <property type="component" value="Unassembled WGS sequence"/>
</dbReference>
<evidence type="ECO:0000313" key="2">
    <source>
        <dbReference type="Proteomes" id="UP000789901"/>
    </source>
</evidence>
<reference evidence="1 2" key="1">
    <citation type="submission" date="2021-06" db="EMBL/GenBank/DDBJ databases">
        <authorList>
            <person name="Kallberg Y."/>
            <person name="Tangrot J."/>
            <person name="Rosling A."/>
        </authorList>
    </citation>
    <scope>NUCLEOTIDE SEQUENCE [LARGE SCALE GENOMIC DNA]</scope>
    <source>
        <strain evidence="1 2">120-4 pot B 10/14</strain>
    </source>
</reference>
<sequence>KLDKLREKLNKLEKQKIQQAKEIKNEPVLTEKTKKIAVMEETKKEISK</sequence>
<comment type="caution">
    <text evidence="1">The sequence shown here is derived from an EMBL/GenBank/DDBJ whole genome shotgun (WGS) entry which is preliminary data.</text>
</comment>
<name>A0ABN7WRH0_GIGMA</name>
<protein>
    <submittedName>
        <fullName evidence="1">15717_t:CDS:1</fullName>
    </submittedName>
</protein>
<feature type="non-terminal residue" evidence="1">
    <location>
        <position position="1"/>
    </location>
</feature>
<dbReference type="EMBL" id="CAJVQB010059394">
    <property type="protein sequence ID" value="CAG8838968.1"/>
    <property type="molecule type" value="Genomic_DNA"/>
</dbReference>
<gene>
    <name evidence="1" type="ORF">GMARGA_LOCUS34238</name>
</gene>
<accession>A0ABN7WRH0</accession>
<keyword evidence="2" id="KW-1185">Reference proteome</keyword>
<evidence type="ECO:0000313" key="1">
    <source>
        <dbReference type="EMBL" id="CAG8838968.1"/>
    </source>
</evidence>
<feature type="non-terminal residue" evidence="1">
    <location>
        <position position="48"/>
    </location>
</feature>